<feature type="region of interest" description="Disordered" evidence="1">
    <location>
        <begin position="82"/>
        <end position="154"/>
    </location>
</feature>
<dbReference type="InParanoid" id="E3IU40"/>
<evidence type="ECO:0000256" key="1">
    <source>
        <dbReference type="SAM" id="MobiDB-lite"/>
    </source>
</evidence>
<name>E3IU40_PSEI1</name>
<feature type="region of interest" description="Disordered" evidence="1">
    <location>
        <begin position="214"/>
        <end position="251"/>
    </location>
</feature>
<proteinExistence type="predicted"/>
<protein>
    <submittedName>
        <fullName evidence="2">Uncharacterized protein</fullName>
    </submittedName>
</protein>
<keyword evidence="3" id="KW-1185">Reference proteome</keyword>
<dbReference type="KEGG" id="fri:FraEuI1c_3220"/>
<sequence length="251" mass="27265">MPSACASCACRTYGNRRSARGPRKVGSSCWVGVLRDTARYLRPEARRLTSPAQWSGLGGGRASGRLAAARFPLSGSWRRVNRPGRYLPTHRLRPGRTWQNQPGDSGGRGRLGAVVTAGGRYRGERTGSSRLGRVGPGVLGHLGRPRRGRRSAGAWRHWAPGRRARRMLGTAMPAEGGPAPVRMVRRTAKVGFFLYWNGYRYEMLSVKLYAAPPNAQPSEPDSTSHSRESFGPLSAPFTAVATVGRGTEATR</sequence>
<organism evidence="2 3">
    <name type="scientific">Pseudofrankia inefficax (strain DSM 45817 / CECT 9037 / DDB 130130 / EuI1c)</name>
    <name type="common">Frankia inefficax</name>
    <dbReference type="NCBI Taxonomy" id="298654"/>
    <lineage>
        <taxon>Bacteria</taxon>
        <taxon>Bacillati</taxon>
        <taxon>Actinomycetota</taxon>
        <taxon>Actinomycetes</taxon>
        <taxon>Frankiales</taxon>
        <taxon>Frankiaceae</taxon>
        <taxon>Pseudofrankia</taxon>
    </lineage>
</organism>
<dbReference type="EMBL" id="CP002299">
    <property type="protein sequence ID" value="ADP81233.1"/>
    <property type="molecule type" value="Genomic_DNA"/>
</dbReference>
<gene>
    <name evidence="2" type="ordered locus">FraEuI1c_3220</name>
</gene>
<dbReference type="HOGENOM" id="CLU_1105874_0_0_11"/>
<accession>E3IU40</accession>
<dbReference type="STRING" id="298654.FraEuI1c_3220"/>
<evidence type="ECO:0000313" key="3">
    <source>
        <dbReference type="Proteomes" id="UP000002484"/>
    </source>
</evidence>
<evidence type="ECO:0000313" key="2">
    <source>
        <dbReference type="EMBL" id="ADP81233.1"/>
    </source>
</evidence>
<dbReference type="AlphaFoldDB" id="E3IU40"/>
<reference evidence="2 3" key="1">
    <citation type="submission" date="2010-10" db="EMBL/GenBank/DDBJ databases">
        <title>Complete sequence of Frankia sp. EuI1c.</title>
        <authorList>
            <consortium name="US DOE Joint Genome Institute"/>
            <person name="Lucas S."/>
            <person name="Copeland A."/>
            <person name="Lapidus A."/>
            <person name="Cheng J.-F."/>
            <person name="Bruce D."/>
            <person name="Goodwin L."/>
            <person name="Pitluck S."/>
            <person name="Chertkov O."/>
            <person name="Detter J.C."/>
            <person name="Han C."/>
            <person name="Tapia R."/>
            <person name="Land M."/>
            <person name="Hauser L."/>
            <person name="Jeffries C."/>
            <person name="Kyrpides N."/>
            <person name="Ivanova N."/>
            <person name="Mikhailova N."/>
            <person name="Beauchemin N."/>
            <person name="Sen A."/>
            <person name="Sur S.A."/>
            <person name="Gtari M."/>
            <person name="Wall L."/>
            <person name="Tisa L."/>
            <person name="Woyke T."/>
        </authorList>
    </citation>
    <scope>NUCLEOTIDE SEQUENCE [LARGE SCALE GENOMIC DNA]</scope>
    <source>
        <strain evidence="3">DSM 45817 / CECT 9037 / EuI1c</strain>
    </source>
</reference>
<dbReference type="Proteomes" id="UP000002484">
    <property type="component" value="Chromosome"/>
</dbReference>